<dbReference type="SMART" id="SM00644">
    <property type="entry name" value="Ami_2"/>
    <property type="match status" value="1"/>
</dbReference>
<gene>
    <name evidence="6" type="primary">amiD</name>
    <name evidence="6" type="ORF">PSA7680_02987</name>
</gene>
<dbReference type="AlphaFoldDB" id="A0A1Y5T6V2"/>
<feature type="domain" description="N-acetylmuramoyl-L-alanine amidase" evidence="5">
    <location>
        <begin position="8"/>
        <end position="141"/>
    </location>
</feature>
<name>A0A1Y5T6V2_9RHOB</name>
<dbReference type="InterPro" id="IPR002502">
    <property type="entry name" value="Amidase_domain"/>
</dbReference>
<dbReference type="PANTHER" id="PTHR30417">
    <property type="entry name" value="N-ACETYLMURAMOYL-L-ALANINE AMIDASE AMID"/>
    <property type="match status" value="1"/>
</dbReference>
<dbReference type="EMBL" id="FWFQ01000024">
    <property type="protein sequence ID" value="SLN57127.1"/>
    <property type="molecule type" value="Genomic_DNA"/>
</dbReference>
<dbReference type="Pfam" id="PF01510">
    <property type="entry name" value="Amidase_2"/>
    <property type="match status" value="1"/>
</dbReference>
<keyword evidence="3 6" id="KW-0378">Hydrolase</keyword>
<keyword evidence="4" id="KW-0961">Cell wall biogenesis/degradation</keyword>
<dbReference type="RefSeq" id="WP_370738564.1">
    <property type="nucleotide sequence ID" value="NZ_FWFQ01000024.1"/>
</dbReference>
<sequence>MDILPHPSPNFGERRGGARPELVVLHYTAMASCEAARDRLCDPAHEVSAHYLIGRDGRCLRLVEEPMRAWHAGAGRWRGAGDMNSRSIGIELDNDGASPFSEPQMACLERLLAGILTRWEIPPEGVIGHSDMAPARKIDPGPRFDWRRLARQGLSVWPEAGRSGGGGCDGGDLFTDLARFGYDPEAPREAVLAAFRTRFRPGAGGAPTAADAALAADLAARFAVDRGDGLT</sequence>
<dbReference type="GO" id="GO:0019867">
    <property type="term" value="C:outer membrane"/>
    <property type="evidence" value="ECO:0007669"/>
    <property type="project" value="TreeGrafter"/>
</dbReference>
<dbReference type="Proteomes" id="UP000193409">
    <property type="component" value="Unassembled WGS sequence"/>
</dbReference>
<evidence type="ECO:0000259" key="5">
    <source>
        <dbReference type="SMART" id="SM00644"/>
    </source>
</evidence>
<dbReference type="EC" id="3.5.1.28" evidence="2"/>
<dbReference type="Gene3D" id="3.40.80.10">
    <property type="entry name" value="Peptidoglycan recognition protein-like"/>
    <property type="match status" value="1"/>
</dbReference>
<dbReference type="SUPFAM" id="SSF55846">
    <property type="entry name" value="N-acetylmuramoyl-L-alanine amidase-like"/>
    <property type="match status" value="1"/>
</dbReference>
<keyword evidence="7" id="KW-1185">Reference proteome</keyword>
<dbReference type="InterPro" id="IPR051206">
    <property type="entry name" value="NAMLAA_amidase_2"/>
</dbReference>
<accession>A0A1Y5T6V2</accession>
<reference evidence="6 7" key="1">
    <citation type="submission" date="2017-03" db="EMBL/GenBank/DDBJ databases">
        <authorList>
            <person name="Afonso C.L."/>
            <person name="Miller P.J."/>
            <person name="Scott M.A."/>
            <person name="Spackman E."/>
            <person name="Goraichik I."/>
            <person name="Dimitrov K.M."/>
            <person name="Suarez D.L."/>
            <person name="Swayne D.E."/>
        </authorList>
    </citation>
    <scope>NUCLEOTIDE SEQUENCE [LARGE SCALE GENOMIC DNA]</scope>
    <source>
        <strain evidence="6 7">CECT 7680</strain>
    </source>
</reference>
<evidence type="ECO:0000256" key="1">
    <source>
        <dbReference type="ARBA" id="ARBA00001561"/>
    </source>
</evidence>
<dbReference type="GO" id="GO:0009254">
    <property type="term" value="P:peptidoglycan turnover"/>
    <property type="evidence" value="ECO:0007669"/>
    <property type="project" value="TreeGrafter"/>
</dbReference>
<evidence type="ECO:0000256" key="4">
    <source>
        <dbReference type="ARBA" id="ARBA00023316"/>
    </source>
</evidence>
<evidence type="ECO:0000256" key="2">
    <source>
        <dbReference type="ARBA" id="ARBA00011901"/>
    </source>
</evidence>
<dbReference type="GO" id="GO:0071555">
    <property type="term" value="P:cell wall organization"/>
    <property type="evidence" value="ECO:0007669"/>
    <property type="project" value="UniProtKB-KW"/>
</dbReference>
<dbReference type="GO" id="GO:0008745">
    <property type="term" value="F:N-acetylmuramoyl-L-alanine amidase activity"/>
    <property type="evidence" value="ECO:0007669"/>
    <property type="project" value="UniProtKB-EC"/>
</dbReference>
<proteinExistence type="predicted"/>
<evidence type="ECO:0000256" key="3">
    <source>
        <dbReference type="ARBA" id="ARBA00022801"/>
    </source>
</evidence>
<dbReference type="CDD" id="cd06583">
    <property type="entry name" value="PGRP"/>
    <property type="match status" value="1"/>
</dbReference>
<dbReference type="GO" id="GO:0009253">
    <property type="term" value="P:peptidoglycan catabolic process"/>
    <property type="evidence" value="ECO:0007669"/>
    <property type="project" value="InterPro"/>
</dbReference>
<dbReference type="InterPro" id="IPR036505">
    <property type="entry name" value="Amidase/PGRP_sf"/>
</dbReference>
<dbReference type="PANTHER" id="PTHR30417:SF1">
    <property type="entry name" value="N-ACETYLMURAMOYL-L-ALANINE AMIDASE AMID"/>
    <property type="match status" value="1"/>
</dbReference>
<evidence type="ECO:0000313" key="6">
    <source>
        <dbReference type="EMBL" id="SLN57127.1"/>
    </source>
</evidence>
<comment type="catalytic activity">
    <reaction evidence="1">
        <text>Hydrolyzes the link between N-acetylmuramoyl residues and L-amino acid residues in certain cell-wall glycopeptides.</text>
        <dbReference type="EC" id="3.5.1.28"/>
    </reaction>
</comment>
<protein>
    <recommendedName>
        <fullName evidence="2">N-acetylmuramoyl-L-alanine amidase</fullName>
        <ecNumber evidence="2">3.5.1.28</ecNumber>
    </recommendedName>
</protein>
<evidence type="ECO:0000313" key="7">
    <source>
        <dbReference type="Proteomes" id="UP000193409"/>
    </source>
</evidence>
<organism evidence="6 7">
    <name type="scientific">Pseudoruegeria aquimaris</name>
    <dbReference type="NCBI Taxonomy" id="393663"/>
    <lineage>
        <taxon>Bacteria</taxon>
        <taxon>Pseudomonadati</taxon>
        <taxon>Pseudomonadota</taxon>
        <taxon>Alphaproteobacteria</taxon>
        <taxon>Rhodobacterales</taxon>
        <taxon>Roseobacteraceae</taxon>
        <taxon>Pseudoruegeria</taxon>
    </lineage>
</organism>